<dbReference type="EMBL" id="CP051141">
    <property type="protein sequence ID" value="QIW98416.1"/>
    <property type="molecule type" value="Genomic_DNA"/>
</dbReference>
<reference evidence="2 3" key="1">
    <citation type="journal article" date="2016" name="Sci. Rep.">
        <title>Peltaster fructicola genome reveals evolution from an invasive phytopathogen to an ectophytic parasite.</title>
        <authorList>
            <person name="Xu C."/>
            <person name="Chen H."/>
            <person name="Gleason M.L."/>
            <person name="Xu J.R."/>
            <person name="Liu H."/>
            <person name="Zhang R."/>
            <person name="Sun G."/>
        </authorList>
    </citation>
    <scope>NUCLEOTIDE SEQUENCE [LARGE SCALE GENOMIC DNA]</scope>
    <source>
        <strain evidence="2 3">LNHT1506</strain>
    </source>
</reference>
<feature type="region of interest" description="Disordered" evidence="1">
    <location>
        <begin position="1"/>
        <end position="52"/>
    </location>
</feature>
<dbReference type="Proteomes" id="UP000503462">
    <property type="component" value="Chromosome 3"/>
</dbReference>
<gene>
    <name evidence="2" type="ORF">AMS68_003934</name>
</gene>
<dbReference type="AlphaFoldDB" id="A0A6H0XUI0"/>
<keyword evidence="3" id="KW-1185">Reference proteome</keyword>
<feature type="compositionally biased region" description="Basic and acidic residues" evidence="1">
    <location>
        <begin position="1"/>
        <end position="15"/>
    </location>
</feature>
<evidence type="ECO:0000256" key="1">
    <source>
        <dbReference type="SAM" id="MobiDB-lite"/>
    </source>
</evidence>
<protein>
    <submittedName>
        <fullName evidence="2">Uncharacterized protein</fullName>
    </submittedName>
</protein>
<sequence length="94" mass="10322">MSDKRRPNDLGDSEARPAFVRSAAPSPERQRRCDAGVPDGDDASTGAEQNQRHEVCLDKLCRLTLKAPKVNEPSLNETNTCENKTSKFIPGTKP</sequence>
<evidence type="ECO:0000313" key="2">
    <source>
        <dbReference type="EMBL" id="QIW98416.1"/>
    </source>
</evidence>
<evidence type="ECO:0000313" key="3">
    <source>
        <dbReference type="Proteomes" id="UP000503462"/>
    </source>
</evidence>
<proteinExistence type="predicted"/>
<accession>A0A6H0XUI0</accession>
<name>A0A6H0XUI0_9PEZI</name>
<organism evidence="2 3">
    <name type="scientific">Peltaster fructicola</name>
    <dbReference type="NCBI Taxonomy" id="286661"/>
    <lineage>
        <taxon>Eukaryota</taxon>
        <taxon>Fungi</taxon>
        <taxon>Dikarya</taxon>
        <taxon>Ascomycota</taxon>
        <taxon>Pezizomycotina</taxon>
        <taxon>Dothideomycetes</taxon>
        <taxon>Dothideomycetes incertae sedis</taxon>
        <taxon>Peltaster</taxon>
    </lineage>
</organism>
<feature type="compositionally biased region" description="Polar residues" evidence="1">
    <location>
        <begin position="73"/>
        <end position="83"/>
    </location>
</feature>
<feature type="region of interest" description="Disordered" evidence="1">
    <location>
        <begin position="69"/>
        <end position="94"/>
    </location>
</feature>